<reference evidence="2 3" key="1">
    <citation type="submission" date="2019-02" db="EMBL/GenBank/DDBJ databases">
        <title>Genome sequencing of the rare red list fungi Antrodiella citrinella (Flaviporus citrinellus).</title>
        <authorList>
            <person name="Buettner E."/>
            <person name="Kellner H."/>
        </authorList>
    </citation>
    <scope>NUCLEOTIDE SEQUENCE [LARGE SCALE GENOMIC DNA]</scope>
    <source>
        <strain evidence="2 3">DSM 108506</strain>
    </source>
</reference>
<protein>
    <submittedName>
        <fullName evidence="2">Uncharacterized protein</fullName>
    </submittedName>
</protein>
<feature type="region of interest" description="Disordered" evidence="1">
    <location>
        <begin position="1"/>
        <end position="57"/>
    </location>
</feature>
<name>A0A4S4N2P5_9APHY</name>
<gene>
    <name evidence="2" type="ORF">EUX98_g1841</name>
</gene>
<evidence type="ECO:0000313" key="2">
    <source>
        <dbReference type="EMBL" id="THH32317.1"/>
    </source>
</evidence>
<sequence length="57" mass="6044">MSFSKGASGLTELADEDDPQQDALEMAESQDALGTARPPQSEADMGGWLDDDDIEDA</sequence>
<accession>A0A4S4N2P5</accession>
<keyword evidence="3" id="KW-1185">Reference proteome</keyword>
<evidence type="ECO:0000256" key="1">
    <source>
        <dbReference type="SAM" id="MobiDB-lite"/>
    </source>
</evidence>
<evidence type="ECO:0000313" key="3">
    <source>
        <dbReference type="Proteomes" id="UP000308730"/>
    </source>
</evidence>
<dbReference type="AlphaFoldDB" id="A0A4S4N2P5"/>
<proteinExistence type="predicted"/>
<dbReference type="Proteomes" id="UP000308730">
    <property type="component" value="Unassembled WGS sequence"/>
</dbReference>
<dbReference type="EMBL" id="SGPM01000024">
    <property type="protein sequence ID" value="THH32317.1"/>
    <property type="molecule type" value="Genomic_DNA"/>
</dbReference>
<comment type="caution">
    <text evidence="2">The sequence shown here is derived from an EMBL/GenBank/DDBJ whole genome shotgun (WGS) entry which is preliminary data.</text>
</comment>
<organism evidence="2 3">
    <name type="scientific">Antrodiella citrinella</name>
    <dbReference type="NCBI Taxonomy" id="2447956"/>
    <lineage>
        <taxon>Eukaryota</taxon>
        <taxon>Fungi</taxon>
        <taxon>Dikarya</taxon>
        <taxon>Basidiomycota</taxon>
        <taxon>Agaricomycotina</taxon>
        <taxon>Agaricomycetes</taxon>
        <taxon>Polyporales</taxon>
        <taxon>Steccherinaceae</taxon>
        <taxon>Antrodiella</taxon>
    </lineage>
</organism>